<sequence length="100" mass="11634">MHRSDLSTQESDDEKHSQKTIATVLLKENVKKPKTEKLSPQFSSTEDKPESFFKNNPYFENIFKQNPRKRRQRLHRSNGTGETQTTQNSNLQPKKKSKSG</sequence>
<accession>A0A914PMU3</accession>
<organism evidence="2 3">
    <name type="scientific">Panagrolaimus davidi</name>
    <dbReference type="NCBI Taxonomy" id="227884"/>
    <lineage>
        <taxon>Eukaryota</taxon>
        <taxon>Metazoa</taxon>
        <taxon>Ecdysozoa</taxon>
        <taxon>Nematoda</taxon>
        <taxon>Chromadorea</taxon>
        <taxon>Rhabditida</taxon>
        <taxon>Tylenchina</taxon>
        <taxon>Panagrolaimomorpha</taxon>
        <taxon>Panagrolaimoidea</taxon>
        <taxon>Panagrolaimidae</taxon>
        <taxon>Panagrolaimus</taxon>
    </lineage>
</organism>
<dbReference type="AlphaFoldDB" id="A0A914PMU3"/>
<feature type="compositionally biased region" description="Polar residues" evidence="1">
    <location>
        <begin position="77"/>
        <end position="92"/>
    </location>
</feature>
<feature type="compositionally biased region" description="Basic and acidic residues" evidence="1">
    <location>
        <begin position="28"/>
        <end position="37"/>
    </location>
</feature>
<name>A0A914PMU3_9BILA</name>
<dbReference type="Proteomes" id="UP000887578">
    <property type="component" value="Unplaced"/>
</dbReference>
<reference evidence="3" key="1">
    <citation type="submission" date="2022-11" db="UniProtKB">
        <authorList>
            <consortium name="WormBaseParasite"/>
        </authorList>
    </citation>
    <scope>IDENTIFICATION</scope>
</reference>
<evidence type="ECO:0000313" key="2">
    <source>
        <dbReference type="Proteomes" id="UP000887578"/>
    </source>
</evidence>
<feature type="region of interest" description="Disordered" evidence="1">
    <location>
        <begin position="1"/>
        <end position="100"/>
    </location>
</feature>
<feature type="compositionally biased region" description="Basic residues" evidence="1">
    <location>
        <begin position="66"/>
        <end position="76"/>
    </location>
</feature>
<evidence type="ECO:0000313" key="3">
    <source>
        <dbReference type="WBParaSite" id="PDA_v2.g16100.t1"/>
    </source>
</evidence>
<evidence type="ECO:0000256" key="1">
    <source>
        <dbReference type="SAM" id="MobiDB-lite"/>
    </source>
</evidence>
<keyword evidence="2" id="KW-1185">Reference proteome</keyword>
<dbReference type="WBParaSite" id="PDA_v2.g16100.t1">
    <property type="protein sequence ID" value="PDA_v2.g16100.t1"/>
    <property type="gene ID" value="PDA_v2.g16100"/>
</dbReference>
<protein>
    <submittedName>
        <fullName evidence="3">Uncharacterized protein</fullName>
    </submittedName>
</protein>
<proteinExistence type="predicted"/>